<keyword evidence="1 4" id="KW-0808">Transferase</keyword>
<dbReference type="InterPro" id="IPR041071">
    <property type="entry name" value="DAHP_snth_FXD"/>
</dbReference>
<proteinExistence type="predicted"/>
<dbReference type="InterPro" id="IPR006218">
    <property type="entry name" value="DAHP1/KDSA"/>
</dbReference>
<dbReference type="Proteomes" id="UP000322079">
    <property type="component" value="Chromosome"/>
</dbReference>
<evidence type="ECO:0000259" key="3">
    <source>
        <dbReference type="Pfam" id="PF18152"/>
    </source>
</evidence>
<dbReference type="KEGG" id="chrm:FYK34_06945"/>
<dbReference type="AlphaFoldDB" id="A0A5C1DEW1"/>
<evidence type="ECO:0000313" key="4">
    <source>
        <dbReference type="EMBL" id="QEL55322.1"/>
    </source>
</evidence>
<dbReference type="EC" id="2.5.1.54" evidence="4"/>
<evidence type="ECO:0000259" key="2">
    <source>
        <dbReference type="Pfam" id="PF00793"/>
    </source>
</evidence>
<feature type="domain" description="DAHP synthetase I/KDSA" evidence="2">
    <location>
        <begin position="168"/>
        <end position="363"/>
    </location>
</feature>
<dbReference type="PANTHER" id="PTHR43018:SF3">
    <property type="entry name" value="CARBOXYSOME FORMATION PROTEIN"/>
    <property type="match status" value="1"/>
</dbReference>
<protein>
    <submittedName>
        <fullName evidence="4">3-deoxy-7-phosphoheptulonate synthase</fullName>
        <ecNumber evidence="4">2.5.1.54</ecNumber>
    </submittedName>
</protein>
<dbReference type="SUPFAM" id="SSF51569">
    <property type="entry name" value="Aldolase"/>
    <property type="match status" value="1"/>
</dbReference>
<accession>A0A5C1DEW1</accession>
<evidence type="ECO:0000313" key="5">
    <source>
        <dbReference type="Proteomes" id="UP000322079"/>
    </source>
</evidence>
<dbReference type="GO" id="GO:0003849">
    <property type="term" value="F:3-deoxy-7-phosphoheptulonate synthase activity"/>
    <property type="evidence" value="ECO:0007669"/>
    <property type="project" value="UniProtKB-EC"/>
</dbReference>
<dbReference type="EMBL" id="CP043473">
    <property type="protein sequence ID" value="QEL55322.1"/>
    <property type="molecule type" value="Genomic_DNA"/>
</dbReference>
<dbReference type="Pfam" id="PF00793">
    <property type="entry name" value="DAHP_synth_1"/>
    <property type="match status" value="1"/>
</dbReference>
<evidence type="ECO:0000256" key="1">
    <source>
        <dbReference type="ARBA" id="ARBA00022679"/>
    </source>
</evidence>
<dbReference type="PANTHER" id="PTHR43018">
    <property type="entry name" value="PHOSPHO-2-DEHYDRO-3-DEOXYHEPTONATE ALDOLASE"/>
    <property type="match status" value="1"/>
</dbReference>
<name>A0A5C1DEW1_9NEIS</name>
<dbReference type="Pfam" id="PF18152">
    <property type="entry name" value="DAHP_snth_FXD"/>
    <property type="match status" value="1"/>
</dbReference>
<dbReference type="InterPro" id="IPR052899">
    <property type="entry name" value="Class-I_DAHP_synthase"/>
</dbReference>
<sequence>MVSALSPLPRLGLRPAARILALALVQPPHFTDTPAMGAAFRLVPTGAPHCPALAGRGRRPRRAGSRENTMIIVMSAVAGPAEIDAVVARIEAQGLSAHVSRGSERTVIGAVGEERGLEPAWFECLPGVERALRVVSDYRIVSRESQQQDSAVRIGAVTFGAGGAAWLGGCVRHASRDALAAVALRVKAAGGGLLFAGGSAHEHPYRYRAFGVAEMEALSDAAAEHGLAAVAELSDPRMLDVCLEQEFAALLLPPRCLRQVELLREVGRINKPVILQRNNRYMPDEWLLAAEQVAAGGNHRIVLCDCGREGEAAGLDVGELAWVRRETHLPLIVSPVAAGGVALAPALSAAAWAVGASGLLLEMDGDDGLDPRALLGSVA</sequence>
<dbReference type="Gene3D" id="3.30.70.1140">
    <property type="entry name" value="Phospho-2-dehydro-3-deoxyheptonate aldolase, domain 1"/>
    <property type="match status" value="1"/>
</dbReference>
<reference evidence="4 5" key="1">
    <citation type="submission" date="2019-08" db="EMBL/GenBank/DDBJ databases">
        <title>Chromobacterium paludis, a novel bacterium isolated from a Maryland marsh pond.</title>
        <authorList>
            <person name="Blackburn M.B."/>
            <person name="Gundersen-Rindal D.E."/>
        </authorList>
    </citation>
    <scope>NUCLEOTIDE SEQUENCE [LARGE SCALE GENOMIC DNA]</scope>
    <source>
        <strain evidence="5">IIBBL 257-1</strain>
    </source>
</reference>
<dbReference type="Gene3D" id="3.20.20.70">
    <property type="entry name" value="Aldolase class I"/>
    <property type="match status" value="1"/>
</dbReference>
<gene>
    <name evidence="4" type="ORF">FYK34_06945</name>
</gene>
<feature type="domain" description="DAHP synthase ferredoxin-like" evidence="3">
    <location>
        <begin position="70"/>
        <end position="134"/>
    </location>
</feature>
<keyword evidence="5" id="KW-1185">Reference proteome</keyword>
<dbReference type="InterPro" id="IPR013785">
    <property type="entry name" value="Aldolase_TIM"/>
</dbReference>
<organism evidence="4 5">
    <name type="scientific">Chromobacterium paludis</name>
    <dbReference type="NCBI Taxonomy" id="2605945"/>
    <lineage>
        <taxon>Bacteria</taxon>
        <taxon>Pseudomonadati</taxon>
        <taxon>Pseudomonadota</taxon>
        <taxon>Betaproteobacteria</taxon>
        <taxon>Neisseriales</taxon>
        <taxon>Chromobacteriaceae</taxon>
        <taxon>Chromobacterium</taxon>
    </lineage>
</organism>